<organism evidence="10 11">
    <name type="scientific">Gordonia polyisoprenivorans</name>
    <dbReference type="NCBI Taxonomy" id="84595"/>
    <lineage>
        <taxon>Bacteria</taxon>
        <taxon>Bacillati</taxon>
        <taxon>Actinomycetota</taxon>
        <taxon>Actinomycetes</taxon>
        <taxon>Mycobacteriales</taxon>
        <taxon>Gordoniaceae</taxon>
        <taxon>Gordonia</taxon>
    </lineage>
</organism>
<feature type="transmembrane region" description="Helical" evidence="8">
    <location>
        <begin position="80"/>
        <end position="98"/>
    </location>
</feature>
<evidence type="ECO:0000256" key="4">
    <source>
        <dbReference type="ARBA" id="ARBA00022692"/>
    </source>
</evidence>
<proteinExistence type="inferred from homology"/>
<evidence type="ECO:0000256" key="7">
    <source>
        <dbReference type="ARBA" id="ARBA00023136"/>
    </source>
</evidence>
<accession>A0A846WLJ0</accession>
<comment type="caution">
    <text evidence="10">The sequence shown here is derived from an EMBL/GenBank/DDBJ whole genome shotgun (WGS) entry which is preliminary data.</text>
</comment>
<dbReference type="Pfam" id="PF01694">
    <property type="entry name" value="Rhomboid"/>
    <property type="match status" value="1"/>
</dbReference>
<evidence type="ECO:0000256" key="6">
    <source>
        <dbReference type="ARBA" id="ARBA00022989"/>
    </source>
</evidence>
<evidence type="ECO:0000256" key="5">
    <source>
        <dbReference type="ARBA" id="ARBA00022801"/>
    </source>
</evidence>
<keyword evidence="3 10" id="KW-0645">Protease</keyword>
<dbReference type="AlphaFoldDB" id="A0A846WLJ0"/>
<evidence type="ECO:0000256" key="1">
    <source>
        <dbReference type="ARBA" id="ARBA00004141"/>
    </source>
</evidence>
<protein>
    <submittedName>
        <fullName evidence="10">Rhomboid family intramembrane serine protease</fullName>
    </submittedName>
</protein>
<dbReference type="SUPFAM" id="SSF144091">
    <property type="entry name" value="Rhomboid-like"/>
    <property type="match status" value="1"/>
</dbReference>
<feature type="domain" description="Peptidase S54 rhomboid" evidence="9">
    <location>
        <begin position="46"/>
        <end position="175"/>
    </location>
</feature>
<keyword evidence="7 8" id="KW-0472">Membrane</keyword>
<name>A0A846WLJ0_9ACTN</name>
<keyword evidence="4 8" id="KW-0812">Transmembrane</keyword>
<dbReference type="RefSeq" id="WP_006371566.1">
    <property type="nucleotide sequence ID" value="NZ_JAAXPC010000007.1"/>
</dbReference>
<dbReference type="GO" id="GO:0016020">
    <property type="term" value="C:membrane"/>
    <property type="evidence" value="ECO:0007669"/>
    <property type="project" value="UniProtKB-SubCell"/>
</dbReference>
<evidence type="ECO:0000256" key="2">
    <source>
        <dbReference type="ARBA" id="ARBA00009045"/>
    </source>
</evidence>
<dbReference type="EMBL" id="JAAXPC010000007">
    <property type="protein sequence ID" value="NKY02512.1"/>
    <property type="molecule type" value="Genomic_DNA"/>
</dbReference>
<evidence type="ECO:0000313" key="10">
    <source>
        <dbReference type="EMBL" id="NKY02512.1"/>
    </source>
</evidence>
<dbReference type="PANTHER" id="PTHR43066">
    <property type="entry name" value="RHOMBOID-RELATED PROTEIN"/>
    <property type="match status" value="1"/>
</dbReference>
<reference evidence="10 11" key="1">
    <citation type="submission" date="2020-04" db="EMBL/GenBank/DDBJ databases">
        <title>MicrobeNet Type strains.</title>
        <authorList>
            <person name="Nicholson A.C."/>
        </authorList>
    </citation>
    <scope>NUCLEOTIDE SEQUENCE [LARGE SCALE GENOMIC DNA]</scope>
    <source>
        <strain evidence="10 11">ATCC BAA-14</strain>
    </source>
</reference>
<evidence type="ECO:0000259" key="9">
    <source>
        <dbReference type="Pfam" id="PF01694"/>
    </source>
</evidence>
<feature type="transmembrane region" description="Helical" evidence="8">
    <location>
        <begin position="58"/>
        <end position="75"/>
    </location>
</feature>
<dbReference type="PANTHER" id="PTHR43066:SF1">
    <property type="entry name" value="RHOMBOID PROTEIN 2"/>
    <property type="match status" value="1"/>
</dbReference>
<feature type="transmembrane region" description="Helical" evidence="8">
    <location>
        <begin position="131"/>
        <end position="149"/>
    </location>
</feature>
<evidence type="ECO:0000256" key="8">
    <source>
        <dbReference type="SAM" id="Phobius"/>
    </source>
</evidence>
<dbReference type="GO" id="GO:0004252">
    <property type="term" value="F:serine-type endopeptidase activity"/>
    <property type="evidence" value="ECO:0007669"/>
    <property type="project" value="InterPro"/>
</dbReference>
<feature type="transmembrane region" description="Helical" evidence="8">
    <location>
        <begin position="155"/>
        <end position="174"/>
    </location>
</feature>
<keyword evidence="5" id="KW-0378">Hydrolase</keyword>
<feature type="transmembrane region" description="Helical" evidence="8">
    <location>
        <begin position="104"/>
        <end position="124"/>
    </location>
</feature>
<keyword evidence="6 8" id="KW-1133">Transmembrane helix</keyword>
<dbReference type="Proteomes" id="UP000563898">
    <property type="component" value="Unassembled WGS sequence"/>
</dbReference>
<evidence type="ECO:0000256" key="3">
    <source>
        <dbReference type="ARBA" id="ARBA00022670"/>
    </source>
</evidence>
<dbReference type="Gene3D" id="1.20.1540.10">
    <property type="entry name" value="Rhomboid-like"/>
    <property type="match status" value="1"/>
</dbReference>
<gene>
    <name evidence="10" type="ORF">HGA05_13090</name>
</gene>
<comment type="similarity">
    <text evidence="2">Belongs to the peptidase S54 family.</text>
</comment>
<dbReference type="InterPro" id="IPR022764">
    <property type="entry name" value="Peptidase_S54_rhomboid_dom"/>
</dbReference>
<evidence type="ECO:0000313" key="11">
    <source>
        <dbReference type="Proteomes" id="UP000563898"/>
    </source>
</evidence>
<dbReference type="InterPro" id="IPR035952">
    <property type="entry name" value="Rhomboid-like_sf"/>
</dbReference>
<comment type="subcellular location">
    <subcellularLocation>
        <location evidence="1">Membrane</location>
        <topology evidence="1">Multi-pass membrane protein</topology>
    </subcellularLocation>
</comment>
<dbReference type="GO" id="GO:0006508">
    <property type="term" value="P:proteolysis"/>
    <property type="evidence" value="ECO:0007669"/>
    <property type="project" value="UniProtKB-KW"/>
</dbReference>
<sequence>MWQRSALVMVFIVIGLIIVEAIDAATHYDLDSAGIEPRRIDGLDGIVWSPFLHANWDHLWTNLAVGVVLGFLLLLARRFLFVTAVVWITSGLGVWLFAPSGSVTVGASGVIFGWLAYLLVRGLFNRNLWQILGGLVLLLVYGSVLWGVLPTDPTVSWQGHLFGAIGGLLAAWFLTDRDRRRRSPGNAAAGGPPMPGVSQ</sequence>